<dbReference type="InterPro" id="IPR036652">
    <property type="entry name" value="YjeF_N_dom_sf"/>
</dbReference>
<feature type="binding site" evidence="18">
    <location>
        <begin position="132"/>
        <end position="138"/>
    </location>
    <ligand>
        <name>(6S)-NADPHX</name>
        <dbReference type="ChEBI" id="CHEBI:64076"/>
    </ligand>
</feature>
<evidence type="ECO:0000256" key="11">
    <source>
        <dbReference type="ARBA" id="ARBA00023235"/>
    </source>
</evidence>
<dbReference type="GO" id="GO:0046872">
    <property type="term" value="F:metal ion binding"/>
    <property type="evidence" value="ECO:0007669"/>
    <property type="project" value="UniProtKB-UniRule"/>
</dbReference>
<evidence type="ECO:0000256" key="1">
    <source>
        <dbReference type="ARBA" id="ARBA00000013"/>
    </source>
</evidence>
<sequence>MTELLTAAQMRAIEQAAIESGKVTGLELMERAGQGVVEAIFEEWPELQSGNRKAVVLCGPGNNGGDGFVVARLLNEREWEVEVFLYGNADKLPPDAKANYERWVELGEVQSIEDFQRPLGWTASVYVDAMFGTGLSRPIGDLHNQLWEVFDADAGLPRLVAVDTPSGVCSDCGFVLREGTKERLPAPLPNHVFESQLTVTFHSPKVGHYLSDGEASCGKVIVKDIGLPRDNNMLPKEKGVVKLASPIIHGKRGVNHKYAHGHALVLSGTHGSTGAARLAARGALRIGAGLVTLGSPRSAMLENAANLTAVMLKQIDGALGLTEVLEDMRFNAVCLGPGLGVRADTQALVLTVLKANRPTVLDADALTRFSANPDVLFGLLHKDCVITPHGGEFTKLFPDIAEKLAAPATTGPAYSKVDAAREAATRAGCVVLFKGPDTVIADPDGRCSINSAQYDRAAPWLATAGSGDVLAGFISGLMARGFPPMAAAETGAWLHVECARKFGPGLIAEDLAEQLPAVFRDLGL</sequence>
<evidence type="ECO:0000256" key="12">
    <source>
        <dbReference type="ARBA" id="ARBA00023239"/>
    </source>
</evidence>
<comment type="catalytic activity">
    <reaction evidence="16 17 19">
        <text>(6S)-NADPHX + ADP = AMP + phosphate + NADPH + H(+)</text>
        <dbReference type="Rhea" id="RHEA:32235"/>
        <dbReference type="ChEBI" id="CHEBI:15378"/>
        <dbReference type="ChEBI" id="CHEBI:43474"/>
        <dbReference type="ChEBI" id="CHEBI:57783"/>
        <dbReference type="ChEBI" id="CHEBI:64076"/>
        <dbReference type="ChEBI" id="CHEBI:456215"/>
        <dbReference type="ChEBI" id="CHEBI:456216"/>
        <dbReference type="EC" id="4.2.1.136"/>
    </reaction>
</comment>
<comment type="cofactor">
    <cofactor evidence="17">
        <name>Mg(2+)</name>
        <dbReference type="ChEBI" id="CHEBI:18420"/>
    </cofactor>
</comment>
<comment type="similarity">
    <text evidence="4 19">In the C-terminal section; belongs to the NnrD/CARKD family.</text>
</comment>
<keyword evidence="12 17" id="KW-0456">Lyase</keyword>
<feature type="binding site" evidence="18">
    <location>
        <begin position="62"/>
        <end position="66"/>
    </location>
    <ligand>
        <name>(6S)-NADPHX</name>
        <dbReference type="ChEBI" id="CHEBI:64076"/>
    </ligand>
</feature>
<dbReference type="Pfam" id="PF01256">
    <property type="entry name" value="Carb_kinase"/>
    <property type="match status" value="1"/>
</dbReference>
<comment type="function">
    <text evidence="18">Catalyzes the epimerization of the S- and R-forms of NAD(P)HX, a damaged form of NAD(P)H that is a result of enzymatic or heat-dependent hydration. This is a prerequisite for the S-specific NAD(P)H-hydrate dehydratase to allow the repair of both epimers of NAD(P)HX.</text>
</comment>
<dbReference type="CDD" id="cd01171">
    <property type="entry name" value="YXKO-related"/>
    <property type="match status" value="1"/>
</dbReference>
<comment type="similarity">
    <text evidence="17">Belongs to the NnrD/CARKD family.</text>
</comment>
<evidence type="ECO:0000256" key="10">
    <source>
        <dbReference type="ARBA" id="ARBA00023027"/>
    </source>
</evidence>
<dbReference type="PROSITE" id="PS01050">
    <property type="entry name" value="YJEF_C_2"/>
    <property type="match status" value="1"/>
</dbReference>
<comment type="similarity">
    <text evidence="3 19">In the N-terminal section; belongs to the NnrE/AIBP family.</text>
</comment>
<dbReference type="Proteomes" id="UP000478892">
    <property type="component" value="Unassembled WGS sequence"/>
</dbReference>
<evidence type="ECO:0000256" key="7">
    <source>
        <dbReference type="ARBA" id="ARBA00022840"/>
    </source>
</evidence>
<keyword evidence="11 18" id="KW-0413">Isomerase</keyword>
<keyword evidence="13" id="KW-0511">Multifunctional enzyme</keyword>
<comment type="function">
    <text evidence="14 19">Bifunctional enzyme that catalyzes the epimerization of the S- and R-forms of NAD(P)HX and the dehydration of the S-form of NAD(P)HX at the expense of ADP, which is converted to AMP. This allows the repair of both epimers of NAD(P)HX, a damaged form of NAD(P)H that is a result of enzymatic or heat-dependent hydration.</text>
</comment>
<proteinExistence type="inferred from homology"/>
<evidence type="ECO:0000256" key="6">
    <source>
        <dbReference type="ARBA" id="ARBA00022741"/>
    </source>
</evidence>
<evidence type="ECO:0000256" key="9">
    <source>
        <dbReference type="ARBA" id="ARBA00022958"/>
    </source>
</evidence>
<dbReference type="GO" id="GO:0110051">
    <property type="term" value="P:metabolite repair"/>
    <property type="evidence" value="ECO:0007669"/>
    <property type="project" value="TreeGrafter"/>
</dbReference>
<dbReference type="Gene3D" id="3.40.50.10260">
    <property type="entry name" value="YjeF N-terminal domain"/>
    <property type="match status" value="1"/>
</dbReference>
<feature type="binding site" evidence="18">
    <location>
        <position position="63"/>
    </location>
    <ligand>
        <name>K(+)</name>
        <dbReference type="ChEBI" id="CHEBI:29103"/>
    </ligand>
</feature>
<dbReference type="Gene3D" id="3.40.1190.20">
    <property type="match status" value="1"/>
</dbReference>
<dbReference type="InterPro" id="IPR000631">
    <property type="entry name" value="CARKD"/>
</dbReference>
<dbReference type="InterPro" id="IPR004443">
    <property type="entry name" value="YjeF_N_dom"/>
</dbReference>
<comment type="cofactor">
    <cofactor evidence="18 19">
        <name>K(+)</name>
        <dbReference type="ChEBI" id="CHEBI:29103"/>
    </cofactor>
    <text evidence="18 19">Binds 1 potassium ion per subunit.</text>
</comment>
<dbReference type="EMBL" id="WQLV01000001">
    <property type="protein sequence ID" value="MVO14835.1"/>
    <property type="molecule type" value="Genomic_DNA"/>
</dbReference>
<keyword evidence="6 17" id="KW-0547">Nucleotide-binding</keyword>
<keyword evidence="7 17" id="KW-0067">ATP-binding</keyword>
<evidence type="ECO:0000256" key="18">
    <source>
        <dbReference type="HAMAP-Rule" id="MF_01966"/>
    </source>
</evidence>
<dbReference type="InterPro" id="IPR030677">
    <property type="entry name" value="Nnr"/>
</dbReference>
<feature type="binding site" evidence="18">
    <location>
        <position position="166"/>
    </location>
    <ligand>
        <name>K(+)</name>
        <dbReference type="ChEBI" id="CHEBI:29103"/>
    </ligand>
</feature>
<feature type="binding site" evidence="17">
    <location>
        <position position="389"/>
    </location>
    <ligand>
        <name>(6S)-NADPHX</name>
        <dbReference type="ChEBI" id="CHEBI:64076"/>
    </ligand>
</feature>
<dbReference type="GO" id="GO:0005524">
    <property type="term" value="F:ATP binding"/>
    <property type="evidence" value="ECO:0007669"/>
    <property type="project" value="UniProtKB-UniRule"/>
</dbReference>
<dbReference type="AlphaFoldDB" id="A0A6L6WE46"/>
<feature type="binding site" evidence="17">
    <location>
        <position position="468"/>
    </location>
    <ligand>
        <name>(6S)-NADPHX</name>
        <dbReference type="ChEBI" id="CHEBI:64076"/>
    </ligand>
</feature>
<accession>A0A6L6WE46</accession>
<keyword evidence="23" id="KW-1185">Reference proteome</keyword>
<dbReference type="RefSeq" id="WP_157021111.1">
    <property type="nucleotide sequence ID" value="NZ_WQLV01000001.1"/>
</dbReference>
<gene>
    <name evidence="18" type="primary">nnrE</name>
    <name evidence="17" type="synonym">nnrD</name>
    <name evidence="22" type="ORF">GO984_03350</name>
</gene>
<dbReference type="NCBIfam" id="TIGR00196">
    <property type="entry name" value="yjeF_cterm"/>
    <property type="match status" value="1"/>
</dbReference>
<evidence type="ECO:0000256" key="8">
    <source>
        <dbReference type="ARBA" id="ARBA00022857"/>
    </source>
</evidence>
<dbReference type="SUPFAM" id="SSF64153">
    <property type="entry name" value="YjeF N-terminal domain-like"/>
    <property type="match status" value="1"/>
</dbReference>
<feature type="binding site" evidence="17">
    <location>
        <position position="275"/>
    </location>
    <ligand>
        <name>(6S)-NADPHX</name>
        <dbReference type="ChEBI" id="CHEBI:64076"/>
    </ligand>
</feature>
<reference evidence="22 23" key="1">
    <citation type="submission" date="2019-12" db="EMBL/GenBank/DDBJ databases">
        <authorList>
            <person name="Zhang Y.-J."/>
        </authorList>
    </citation>
    <scope>NUCLEOTIDE SEQUENCE [LARGE SCALE GENOMIC DNA]</scope>
    <source>
        <strain evidence="22 23">CY05</strain>
    </source>
</reference>
<organism evidence="22 23">
    <name type="scientific">Parasedimentitalea huanghaiensis</name>
    <dbReference type="NCBI Taxonomy" id="2682100"/>
    <lineage>
        <taxon>Bacteria</taxon>
        <taxon>Pseudomonadati</taxon>
        <taxon>Pseudomonadota</taxon>
        <taxon>Alphaproteobacteria</taxon>
        <taxon>Rhodobacterales</taxon>
        <taxon>Paracoccaceae</taxon>
        <taxon>Parasedimentitalea</taxon>
    </lineage>
</organism>
<dbReference type="HAMAP" id="MF_01966">
    <property type="entry name" value="NADHX_epimerase"/>
    <property type="match status" value="1"/>
</dbReference>
<feature type="binding site" evidence="17">
    <location>
        <begin position="434"/>
        <end position="438"/>
    </location>
    <ligand>
        <name>AMP</name>
        <dbReference type="ChEBI" id="CHEBI:456215"/>
    </ligand>
</feature>
<dbReference type="PROSITE" id="PS51383">
    <property type="entry name" value="YJEF_C_3"/>
    <property type="match status" value="1"/>
</dbReference>
<dbReference type="GO" id="GO:0046496">
    <property type="term" value="P:nicotinamide nucleotide metabolic process"/>
    <property type="evidence" value="ECO:0007669"/>
    <property type="project" value="UniProtKB-UniRule"/>
</dbReference>
<evidence type="ECO:0000256" key="5">
    <source>
        <dbReference type="ARBA" id="ARBA00022723"/>
    </source>
</evidence>
<dbReference type="HAMAP" id="MF_01965">
    <property type="entry name" value="NADHX_dehydratase"/>
    <property type="match status" value="1"/>
</dbReference>
<dbReference type="GO" id="GO:0052855">
    <property type="term" value="F:ADP-dependent NAD(P)H-hydrate dehydratase activity"/>
    <property type="evidence" value="ECO:0007669"/>
    <property type="project" value="UniProtKB-UniRule"/>
</dbReference>
<evidence type="ECO:0000256" key="17">
    <source>
        <dbReference type="HAMAP-Rule" id="MF_01965"/>
    </source>
</evidence>
<comment type="similarity">
    <text evidence="18">Belongs to the NnrE/AIBP family.</text>
</comment>
<comment type="function">
    <text evidence="17">Catalyzes the dehydration of the S-form of NAD(P)HX at the expense of ADP, which is converted to AMP. Together with NAD(P)HX epimerase, which catalyzes the epimerization of the S- and R-forms, the enzyme allows the repair of both epimers of NAD(P)HX, a damaged form of NAD(P)H that is a result of enzymatic or heat-dependent hydration.</text>
</comment>
<keyword evidence="8 17" id="KW-0521">NADP</keyword>
<evidence type="ECO:0000256" key="16">
    <source>
        <dbReference type="ARBA" id="ARBA00049209"/>
    </source>
</evidence>
<keyword evidence="5 18" id="KW-0479">Metal-binding</keyword>
<dbReference type="EC" id="4.2.1.136" evidence="19"/>
<dbReference type="InterPro" id="IPR029056">
    <property type="entry name" value="Ribokinase-like"/>
</dbReference>
<feature type="binding site" evidence="17">
    <location>
        <position position="338"/>
    </location>
    <ligand>
        <name>(6S)-NADPHX</name>
        <dbReference type="ChEBI" id="CHEBI:64076"/>
    </ligand>
</feature>
<dbReference type="PROSITE" id="PS51385">
    <property type="entry name" value="YJEF_N"/>
    <property type="match status" value="1"/>
</dbReference>
<comment type="caution">
    <text evidence="22">The sequence shown here is derived from an EMBL/GenBank/DDBJ whole genome shotgun (WGS) entry which is preliminary data.</text>
</comment>
<comment type="catalytic activity">
    <reaction evidence="2 18 19">
        <text>(6R)-NADPHX = (6S)-NADPHX</text>
        <dbReference type="Rhea" id="RHEA:32227"/>
        <dbReference type="ChEBI" id="CHEBI:64076"/>
        <dbReference type="ChEBI" id="CHEBI:64077"/>
        <dbReference type="EC" id="5.1.99.6"/>
    </reaction>
</comment>
<dbReference type="PANTHER" id="PTHR12592:SF0">
    <property type="entry name" value="ATP-DEPENDENT (S)-NAD(P)H-HYDRATE DEHYDRATASE"/>
    <property type="match status" value="1"/>
</dbReference>
<dbReference type="PIRSF" id="PIRSF017184">
    <property type="entry name" value="Nnr"/>
    <property type="match status" value="1"/>
</dbReference>
<evidence type="ECO:0000313" key="22">
    <source>
        <dbReference type="EMBL" id="MVO14835.1"/>
    </source>
</evidence>
<feature type="domain" description="YjeF C-terminal" evidence="20">
    <location>
        <begin position="240"/>
        <end position="522"/>
    </location>
</feature>
<protein>
    <recommendedName>
        <fullName evidence="19">Bifunctional NAD(P)H-hydrate repair enzyme</fullName>
    </recommendedName>
    <alternativeName>
        <fullName evidence="19">Nicotinamide nucleotide repair protein</fullName>
    </alternativeName>
    <domain>
        <recommendedName>
            <fullName evidence="19">ADP-dependent (S)-NAD(P)H-hydrate dehydratase</fullName>
            <ecNumber evidence="19">4.2.1.136</ecNumber>
        </recommendedName>
        <alternativeName>
            <fullName evidence="19">ADP-dependent NAD(P)HX dehydratase</fullName>
        </alternativeName>
    </domain>
    <domain>
        <recommendedName>
            <fullName evidence="19">NAD(P)H-hydrate epimerase</fullName>
            <ecNumber evidence="19">5.1.99.6</ecNumber>
        </recommendedName>
    </domain>
</protein>
<comment type="caution">
    <text evidence="18">Lacks conserved residue(s) required for the propagation of feature annotation.</text>
</comment>
<name>A0A6L6WE46_9RHOB</name>
<evidence type="ECO:0000256" key="2">
    <source>
        <dbReference type="ARBA" id="ARBA00000909"/>
    </source>
</evidence>
<feature type="domain" description="YjeF N-terminal" evidence="21">
    <location>
        <begin position="10"/>
        <end position="233"/>
    </location>
</feature>
<evidence type="ECO:0000256" key="4">
    <source>
        <dbReference type="ARBA" id="ARBA00009524"/>
    </source>
</evidence>
<dbReference type="GO" id="GO:0052856">
    <property type="term" value="F:NAD(P)HX epimerase activity"/>
    <property type="evidence" value="ECO:0007669"/>
    <property type="project" value="UniProtKB-UniRule"/>
</dbReference>
<evidence type="ECO:0000259" key="20">
    <source>
        <dbReference type="PROSITE" id="PS51383"/>
    </source>
</evidence>
<evidence type="ECO:0000313" key="23">
    <source>
        <dbReference type="Proteomes" id="UP000478892"/>
    </source>
</evidence>
<evidence type="ECO:0000256" key="19">
    <source>
        <dbReference type="PIRNR" id="PIRNR017184"/>
    </source>
</evidence>
<evidence type="ECO:0000256" key="15">
    <source>
        <dbReference type="ARBA" id="ARBA00048238"/>
    </source>
</evidence>
<dbReference type="PANTHER" id="PTHR12592">
    <property type="entry name" value="ATP-DEPENDENT (S)-NAD(P)H-HYDRATE DEHYDRATASE FAMILY MEMBER"/>
    <property type="match status" value="1"/>
</dbReference>
<dbReference type="SUPFAM" id="SSF53613">
    <property type="entry name" value="Ribokinase-like"/>
    <property type="match status" value="1"/>
</dbReference>
<evidence type="ECO:0000256" key="3">
    <source>
        <dbReference type="ARBA" id="ARBA00006001"/>
    </source>
</evidence>
<evidence type="ECO:0000256" key="13">
    <source>
        <dbReference type="ARBA" id="ARBA00023268"/>
    </source>
</evidence>
<comment type="catalytic activity">
    <reaction evidence="1 18 19">
        <text>(6R)-NADHX = (6S)-NADHX</text>
        <dbReference type="Rhea" id="RHEA:32215"/>
        <dbReference type="ChEBI" id="CHEBI:64074"/>
        <dbReference type="ChEBI" id="CHEBI:64075"/>
        <dbReference type="EC" id="5.1.99.6"/>
    </reaction>
</comment>
<dbReference type="EC" id="5.1.99.6" evidence="19"/>
<keyword evidence="10 17" id="KW-0520">NAD</keyword>
<evidence type="ECO:0000256" key="14">
    <source>
        <dbReference type="ARBA" id="ARBA00025153"/>
    </source>
</evidence>
<keyword evidence="9 18" id="KW-0630">Potassium</keyword>
<feature type="binding site" evidence="17">
    <location>
        <position position="467"/>
    </location>
    <ligand>
        <name>AMP</name>
        <dbReference type="ChEBI" id="CHEBI:456215"/>
    </ligand>
</feature>
<feature type="binding site" evidence="18">
    <location>
        <position position="163"/>
    </location>
    <ligand>
        <name>(6S)-NADPHX</name>
        <dbReference type="ChEBI" id="CHEBI:64076"/>
    </ligand>
</feature>
<dbReference type="NCBIfam" id="TIGR00197">
    <property type="entry name" value="yjeF_nterm"/>
    <property type="match status" value="1"/>
</dbReference>
<dbReference type="Pfam" id="PF03853">
    <property type="entry name" value="YjeF_N"/>
    <property type="match status" value="1"/>
</dbReference>
<evidence type="ECO:0000259" key="21">
    <source>
        <dbReference type="PROSITE" id="PS51385"/>
    </source>
</evidence>
<feature type="binding site" evidence="18">
    <location>
        <position position="128"/>
    </location>
    <ligand>
        <name>K(+)</name>
        <dbReference type="ChEBI" id="CHEBI:29103"/>
    </ligand>
</feature>
<comment type="subunit">
    <text evidence="17">Homotetramer.</text>
</comment>
<dbReference type="InterPro" id="IPR017953">
    <property type="entry name" value="Carbohydrate_kinase_pred_CS"/>
</dbReference>
<comment type="catalytic activity">
    <reaction evidence="15 17 19">
        <text>(6S)-NADHX + ADP = AMP + phosphate + NADH + H(+)</text>
        <dbReference type="Rhea" id="RHEA:32223"/>
        <dbReference type="ChEBI" id="CHEBI:15378"/>
        <dbReference type="ChEBI" id="CHEBI:43474"/>
        <dbReference type="ChEBI" id="CHEBI:57945"/>
        <dbReference type="ChEBI" id="CHEBI:64074"/>
        <dbReference type="ChEBI" id="CHEBI:456215"/>
        <dbReference type="ChEBI" id="CHEBI:456216"/>
        <dbReference type="EC" id="4.2.1.136"/>
    </reaction>
</comment>